<dbReference type="InterPro" id="IPR036661">
    <property type="entry name" value="Luciferase-like_sf"/>
</dbReference>
<dbReference type="GO" id="GO:0016705">
    <property type="term" value="F:oxidoreductase activity, acting on paired donors, with incorporation or reduction of molecular oxygen"/>
    <property type="evidence" value="ECO:0007669"/>
    <property type="project" value="InterPro"/>
</dbReference>
<dbReference type="InterPro" id="IPR011251">
    <property type="entry name" value="Luciferase-like_dom"/>
</dbReference>
<evidence type="ECO:0000313" key="4">
    <source>
        <dbReference type="Proteomes" id="UP000179734"/>
    </source>
</evidence>
<comment type="caution">
    <text evidence="3">The sequence shown here is derived from an EMBL/GenBank/DDBJ whole genome shotgun (WGS) entry which is preliminary data.</text>
</comment>
<feature type="domain" description="Luciferase-like" evidence="2">
    <location>
        <begin position="1"/>
        <end position="228"/>
    </location>
</feature>
<accession>A0A1S1NM09</accession>
<dbReference type="EMBL" id="MLQM01000026">
    <property type="protein sequence ID" value="OHV04983.1"/>
    <property type="molecule type" value="Genomic_DNA"/>
</dbReference>
<proteinExistence type="predicted"/>
<gene>
    <name evidence="3" type="ORF">BKN37_07620</name>
</gene>
<dbReference type="RefSeq" id="WP_071024023.1">
    <property type="nucleotide sequence ID" value="NZ_MLQM01000026.1"/>
</dbReference>
<organism evidence="3 4">
    <name type="scientific">Mycobacterium talmoniae</name>
    <dbReference type="NCBI Taxonomy" id="1858794"/>
    <lineage>
        <taxon>Bacteria</taxon>
        <taxon>Bacillati</taxon>
        <taxon>Actinomycetota</taxon>
        <taxon>Actinomycetes</taxon>
        <taxon>Mycobacteriales</taxon>
        <taxon>Mycobacteriaceae</taxon>
        <taxon>Mycobacterium</taxon>
    </lineage>
</organism>
<keyword evidence="4" id="KW-1185">Reference proteome</keyword>
<dbReference type="AlphaFoldDB" id="A0A1S1NM09"/>
<reference evidence="3 4" key="1">
    <citation type="submission" date="2016-10" db="EMBL/GenBank/DDBJ databases">
        <title>Genome sequence of Mycobacterium talmonii.</title>
        <authorList>
            <person name="Greninger A.L."/>
            <person name="Elliott B."/>
            <person name="Vasireddy S."/>
            <person name="Vasireddy R."/>
        </authorList>
    </citation>
    <scope>NUCLEOTIDE SEQUENCE [LARGE SCALE GENOMIC DNA]</scope>
    <source>
        <strain evidence="4">NE-TNMC-100812</strain>
    </source>
</reference>
<sequence length="285" mass="30252">MRIGVGLPNHIAHAPGSIIGEWARRAEQRGFADLATIDRIVYPCQDPIVSLSVAAGATQRIGLVTNILLAPAYPAALLAKRLGSLADISGGRLTVGLGAGGRADDFAASGVDFGRRGQVFDQTVPLLRREWSGEVAAGKRALCATPVRIPMLFGGMSTATLRRTAQWGDGWAGGAVRDYPGLSDFAERVRAVWREASRDGTPVLQACVNFAFGDADAIQAGHAHLRSYYGDTPQFADVVVADMLTAPADAADTVRAFGDLGFDRLLFHPSTARLDQLERLADTVL</sequence>
<evidence type="ECO:0000313" key="3">
    <source>
        <dbReference type="EMBL" id="OHV04983.1"/>
    </source>
</evidence>
<dbReference type="SUPFAM" id="SSF51679">
    <property type="entry name" value="Bacterial luciferase-like"/>
    <property type="match status" value="1"/>
</dbReference>
<protein>
    <submittedName>
        <fullName evidence="3">Oxidoreductase</fullName>
    </submittedName>
</protein>
<dbReference type="Pfam" id="PF00296">
    <property type="entry name" value="Bac_luciferase"/>
    <property type="match status" value="1"/>
</dbReference>
<dbReference type="InterPro" id="IPR050564">
    <property type="entry name" value="F420-G6PD/mer"/>
</dbReference>
<evidence type="ECO:0000259" key="2">
    <source>
        <dbReference type="Pfam" id="PF00296"/>
    </source>
</evidence>
<evidence type="ECO:0000256" key="1">
    <source>
        <dbReference type="ARBA" id="ARBA00023002"/>
    </source>
</evidence>
<dbReference type="PANTHER" id="PTHR43244">
    <property type="match status" value="1"/>
</dbReference>
<dbReference type="PANTHER" id="PTHR43244:SF1">
    <property type="entry name" value="5,10-METHYLENETETRAHYDROMETHANOPTERIN REDUCTASE"/>
    <property type="match status" value="1"/>
</dbReference>
<name>A0A1S1NM09_9MYCO</name>
<keyword evidence="1" id="KW-0560">Oxidoreductase</keyword>
<dbReference type="Gene3D" id="3.20.20.30">
    <property type="entry name" value="Luciferase-like domain"/>
    <property type="match status" value="1"/>
</dbReference>
<dbReference type="Proteomes" id="UP000179734">
    <property type="component" value="Unassembled WGS sequence"/>
</dbReference>
<dbReference type="CDD" id="cd01097">
    <property type="entry name" value="Tetrahydromethanopterin_reductase"/>
    <property type="match status" value="1"/>
</dbReference>